<evidence type="ECO:0000256" key="7">
    <source>
        <dbReference type="ARBA" id="ARBA00023204"/>
    </source>
</evidence>
<keyword evidence="12" id="KW-1185">Reference proteome</keyword>
<dbReference type="RefSeq" id="WP_090856161.1">
    <property type="nucleotide sequence ID" value="NZ_FNJU01000008.1"/>
</dbReference>
<dbReference type="InterPro" id="IPR001497">
    <property type="entry name" value="MethylDNA_cys_MeTrfase_AS"/>
</dbReference>
<keyword evidence="5 11" id="KW-0808">Transferase</keyword>
<dbReference type="InterPro" id="IPR036388">
    <property type="entry name" value="WH-like_DNA-bd_sf"/>
</dbReference>
<comment type="catalytic activity">
    <reaction evidence="1">
        <text>a 4-O-methyl-thymidine in DNA + L-cysteinyl-[protein] = a thymidine in DNA + S-methyl-L-cysteinyl-[protein]</text>
        <dbReference type="Rhea" id="RHEA:53428"/>
        <dbReference type="Rhea" id="RHEA-COMP:10131"/>
        <dbReference type="Rhea" id="RHEA-COMP:10132"/>
        <dbReference type="Rhea" id="RHEA-COMP:13555"/>
        <dbReference type="Rhea" id="RHEA-COMP:13556"/>
        <dbReference type="ChEBI" id="CHEBI:29950"/>
        <dbReference type="ChEBI" id="CHEBI:82612"/>
        <dbReference type="ChEBI" id="CHEBI:137386"/>
        <dbReference type="ChEBI" id="CHEBI:137387"/>
        <dbReference type="EC" id="2.1.1.63"/>
    </reaction>
</comment>
<dbReference type="OrthoDB" id="9802228at2"/>
<evidence type="ECO:0000259" key="9">
    <source>
        <dbReference type="Pfam" id="PF01035"/>
    </source>
</evidence>
<sequence>MEHNKDHSIYWSLVEYLDWKIHIAATSKGLCYVGSHEGLYKDLEAWTKKRFSSYSLQYNDELLQPFVWEVIEYLKGSRKSFTIPLDMNGTPFQLQVWDALTKIPYGHTASYTDIANTIQKPKAVRAVGTAIGANPLLISVPCHRVIGKDGSLAGYRGGLDMKKRLLQIEETS</sequence>
<name>A0A1H0VX63_9BACI</name>
<dbReference type="GO" id="GO:0006281">
    <property type="term" value="P:DNA repair"/>
    <property type="evidence" value="ECO:0007669"/>
    <property type="project" value="UniProtKB-KW"/>
</dbReference>
<dbReference type="AlphaFoldDB" id="A0A1H0VX63"/>
<evidence type="ECO:0000256" key="1">
    <source>
        <dbReference type="ARBA" id="ARBA00001286"/>
    </source>
</evidence>
<dbReference type="InterPro" id="IPR008332">
    <property type="entry name" value="MethylG_MeTrfase_N"/>
</dbReference>
<evidence type="ECO:0000256" key="5">
    <source>
        <dbReference type="ARBA" id="ARBA00022679"/>
    </source>
</evidence>
<dbReference type="PANTHER" id="PTHR10815">
    <property type="entry name" value="METHYLATED-DNA--PROTEIN-CYSTEINE METHYLTRANSFERASE"/>
    <property type="match status" value="1"/>
</dbReference>
<feature type="domain" description="Methylated-DNA-[protein]-cysteine S-methyltransferase DNA binding" evidence="9">
    <location>
        <begin position="91"/>
        <end position="170"/>
    </location>
</feature>
<dbReference type="FunFam" id="1.10.10.10:FF:000214">
    <property type="entry name" value="Methylated-DNA--protein-cysteine methyltransferase"/>
    <property type="match status" value="1"/>
</dbReference>
<comment type="catalytic activity">
    <reaction evidence="8">
        <text>a 6-O-methyl-2'-deoxyguanosine in DNA + L-cysteinyl-[protein] = S-methyl-L-cysteinyl-[protein] + a 2'-deoxyguanosine in DNA</text>
        <dbReference type="Rhea" id="RHEA:24000"/>
        <dbReference type="Rhea" id="RHEA-COMP:10131"/>
        <dbReference type="Rhea" id="RHEA-COMP:10132"/>
        <dbReference type="Rhea" id="RHEA-COMP:11367"/>
        <dbReference type="Rhea" id="RHEA-COMP:11368"/>
        <dbReference type="ChEBI" id="CHEBI:29950"/>
        <dbReference type="ChEBI" id="CHEBI:82612"/>
        <dbReference type="ChEBI" id="CHEBI:85445"/>
        <dbReference type="ChEBI" id="CHEBI:85448"/>
        <dbReference type="EC" id="2.1.1.63"/>
    </reaction>
</comment>
<evidence type="ECO:0000256" key="8">
    <source>
        <dbReference type="ARBA" id="ARBA00049348"/>
    </source>
</evidence>
<dbReference type="GO" id="GO:0032259">
    <property type="term" value="P:methylation"/>
    <property type="evidence" value="ECO:0007669"/>
    <property type="project" value="UniProtKB-KW"/>
</dbReference>
<dbReference type="SUPFAM" id="SSF46767">
    <property type="entry name" value="Methylated DNA-protein cysteine methyltransferase, C-terminal domain"/>
    <property type="match status" value="1"/>
</dbReference>
<evidence type="ECO:0000256" key="3">
    <source>
        <dbReference type="ARBA" id="ARBA00011918"/>
    </source>
</evidence>
<dbReference type="NCBIfam" id="TIGR00589">
    <property type="entry name" value="ogt"/>
    <property type="match status" value="1"/>
</dbReference>
<evidence type="ECO:0000259" key="10">
    <source>
        <dbReference type="Pfam" id="PF02870"/>
    </source>
</evidence>
<accession>A0A1H0VX63</accession>
<dbReference type="InterPro" id="IPR014048">
    <property type="entry name" value="MethylDNA_cys_MeTrfase_DNA-bd"/>
</dbReference>
<evidence type="ECO:0000256" key="4">
    <source>
        <dbReference type="ARBA" id="ARBA00022603"/>
    </source>
</evidence>
<dbReference type="PANTHER" id="PTHR10815:SF12">
    <property type="entry name" value="METHYLATED-DNA--PROTEIN-CYSTEINE METHYLTRANSFERASE, INDUCIBLE"/>
    <property type="match status" value="1"/>
</dbReference>
<dbReference type="PROSITE" id="PS00374">
    <property type="entry name" value="MGMT"/>
    <property type="match status" value="1"/>
</dbReference>
<dbReference type="STRING" id="930152.SAMN05216565_10837"/>
<evidence type="ECO:0000256" key="6">
    <source>
        <dbReference type="ARBA" id="ARBA00022763"/>
    </source>
</evidence>
<keyword evidence="7" id="KW-0234">DNA repair</keyword>
<organism evidence="11 12">
    <name type="scientific">Litchfieldia salsa</name>
    <dbReference type="NCBI Taxonomy" id="930152"/>
    <lineage>
        <taxon>Bacteria</taxon>
        <taxon>Bacillati</taxon>
        <taxon>Bacillota</taxon>
        <taxon>Bacilli</taxon>
        <taxon>Bacillales</taxon>
        <taxon>Bacillaceae</taxon>
        <taxon>Litchfieldia</taxon>
    </lineage>
</organism>
<dbReference type="Pfam" id="PF01035">
    <property type="entry name" value="DNA_binding_1"/>
    <property type="match status" value="1"/>
</dbReference>
<proteinExistence type="inferred from homology"/>
<dbReference type="Gene3D" id="1.10.10.10">
    <property type="entry name" value="Winged helix-like DNA-binding domain superfamily/Winged helix DNA-binding domain"/>
    <property type="match status" value="1"/>
</dbReference>
<dbReference type="InterPro" id="IPR036631">
    <property type="entry name" value="MGMT_N_sf"/>
</dbReference>
<dbReference type="GO" id="GO:0003908">
    <property type="term" value="F:methylated-DNA-[protein]-cysteine S-methyltransferase activity"/>
    <property type="evidence" value="ECO:0007669"/>
    <property type="project" value="UniProtKB-EC"/>
</dbReference>
<evidence type="ECO:0000256" key="2">
    <source>
        <dbReference type="ARBA" id="ARBA00008711"/>
    </source>
</evidence>
<dbReference type="SUPFAM" id="SSF53155">
    <property type="entry name" value="Methylated DNA-protein cysteine methyltransferase domain"/>
    <property type="match status" value="1"/>
</dbReference>
<dbReference type="Gene3D" id="3.30.160.70">
    <property type="entry name" value="Methylated DNA-protein cysteine methyltransferase domain"/>
    <property type="match status" value="1"/>
</dbReference>
<keyword evidence="6" id="KW-0227">DNA damage</keyword>
<dbReference type="EC" id="2.1.1.63" evidence="3"/>
<gene>
    <name evidence="11" type="ORF">SAMN05216565_10837</name>
</gene>
<dbReference type="CDD" id="cd06445">
    <property type="entry name" value="ATase"/>
    <property type="match status" value="1"/>
</dbReference>
<dbReference type="Proteomes" id="UP000199159">
    <property type="component" value="Unassembled WGS sequence"/>
</dbReference>
<feature type="domain" description="Methylguanine DNA methyltransferase ribonuclease-like" evidence="10">
    <location>
        <begin position="9"/>
        <end position="86"/>
    </location>
</feature>
<dbReference type="InterPro" id="IPR036217">
    <property type="entry name" value="MethylDNA_cys_MeTrfase_DNAb"/>
</dbReference>
<keyword evidence="4 11" id="KW-0489">Methyltransferase</keyword>
<dbReference type="EMBL" id="FNJU01000008">
    <property type="protein sequence ID" value="SDP83004.1"/>
    <property type="molecule type" value="Genomic_DNA"/>
</dbReference>
<protein>
    <recommendedName>
        <fullName evidence="3">methylated-DNA--[protein]-cysteine S-methyltransferase</fullName>
        <ecNumber evidence="3">2.1.1.63</ecNumber>
    </recommendedName>
</protein>
<evidence type="ECO:0000313" key="11">
    <source>
        <dbReference type="EMBL" id="SDP83004.1"/>
    </source>
</evidence>
<dbReference type="Pfam" id="PF02870">
    <property type="entry name" value="Methyltransf_1N"/>
    <property type="match status" value="1"/>
</dbReference>
<comment type="similarity">
    <text evidence="2">Belongs to the MGMT family.</text>
</comment>
<reference evidence="12" key="1">
    <citation type="submission" date="2016-10" db="EMBL/GenBank/DDBJ databases">
        <authorList>
            <person name="Varghese N."/>
            <person name="Submissions S."/>
        </authorList>
    </citation>
    <scope>NUCLEOTIDE SEQUENCE [LARGE SCALE GENOMIC DNA]</scope>
    <source>
        <strain evidence="12">IBRC-M10078</strain>
    </source>
</reference>
<evidence type="ECO:0000313" key="12">
    <source>
        <dbReference type="Proteomes" id="UP000199159"/>
    </source>
</evidence>